<evidence type="ECO:0000313" key="8">
    <source>
        <dbReference type="EMBL" id="OAD78775.1"/>
    </source>
</evidence>
<dbReference type="CDD" id="cd12148">
    <property type="entry name" value="fungal_TF_MHR"/>
    <property type="match status" value="1"/>
</dbReference>
<evidence type="ECO:0000256" key="3">
    <source>
        <dbReference type="ARBA" id="ARBA00023125"/>
    </source>
</evidence>
<keyword evidence="4" id="KW-0539">Nucleus</keyword>
<evidence type="ECO:0000256" key="5">
    <source>
        <dbReference type="SAM" id="Coils"/>
    </source>
</evidence>
<dbReference type="PANTHER" id="PTHR46910">
    <property type="entry name" value="TRANSCRIPTION FACTOR PDR1"/>
    <property type="match status" value="1"/>
</dbReference>
<feature type="region of interest" description="Disordered" evidence="6">
    <location>
        <begin position="1"/>
        <end position="40"/>
    </location>
</feature>
<dbReference type="InterPro" id="IPR050987">
    <property type="entry name" value="AtrR-like"/>
</dbReference>
<reference evidence="9" key="1">
    <citation type="submission" date="2015-06" db="EMBL/GenBank/DDBJ databases">
        <title>Expansion of signal transduction pathways in fungi by whole-genome duplication.</title>
        <authorList>
            <consortium name="DOE Joint Genome Institute"/>
            <person name="Corrochano L.M."/>
            <person name="Kuo A."/>
            <person name="Marcet-Houben M."/>
            <person name="Polaino S."/>
            <person name="Salamov A."/>
            <person name="Villalobos J.M."/>
            <person name="Alvarez M.I."/>
            <person name="Avalos J."/>
            <person name="Benito E.P."/>
            <person name="Benoit I."/>
            <person name="Burger G."/>
            <person name="Camino L.P."/>
            <person name="Canovas D."/>
            <person name="Cerda-Olmedo E."/>
            <person name="Cheng J.-F."/>
            <person name="Dominguez A."/>
            <person name="Elias M."/>
            <person name="Eslava A.P."/>
            <person name="Glaser F."/>
            <person name="Grimwood J."/>
            <person name="Gutierrez G."/>
            <person name="Heitman J."/>
            <person name="Henrissat B."/>
            <person name="Iturriaga E.A."/>
            <person name="Lang B.F."/>
            <person name="Lavin J.L."/>
            <person name="Lee S."/>
            <person name="Li W."/>
            <person name="Lindquist E."/>
            <person name="Lopez-Garcia S."/>
            <person name="Luque E.M."/>
            <person name="Marcos A.T."/>
            <person name="Martin J."/>
            <person name="McCluskey K."/>
            <person name="Medina H.R."/>
            <person name="Miralles-Duran A."/>
            <person name="Miyazaki A."/>
            <person name="Munoz-Torres E."/>
            <person name="Oguiza J.A."/>
            <person name="Ohm R."/>
            <person name="Olmedo M."/>
            <person name="Orejas M."/>
            <person name="Ortiz-Castellanos L."/>
            <person name="Pisabarro A.G."/>
            <person name="Rodriguez-Romero J."/>
            <person name="Ruiz-Herrera J."/>
            <person name="Ruiz-Vazquez R."/>
            <person name="Sanz C."/>
            <person name="Schackwitz W."/>
            <person name="Schmutz J."/>
            <person name="Shahriari M."/>
            <person name="Shelest E."/>
            <person name="Silva-Franco F."/>
            <person name="Soanes D."/>
            <person name="Syed K."/>
            <person name="Tagua V.G."/>
            <person name="Talbot N.J."/>
            <person name="Thon M."/>
            <person name="De vries R.P."/>
            <person name="Wiebenga A."/>
            <person name="Yadav J.S."/>
            <person name="Braun E.L."/>
            <person name="Baker S."/>
            <person name="Garre V."/>
            <person name="Horwitz B."/>
            <person name="Torres-Martinez S."/>
            <person name="Idnurm A."/>
            <person name="Herrera-Estrella A."/>
            <person name="Gabaldon T."/>
            <person name="Grigoriev I.V."/>
        </authorList>
    </citation>
    <scope>NUCLEOTIDE SEQUENCE [LARGE SCALE GENOMIC DNA]</scope>
    <source>
        <strain evidence="9">NRRL 1555(-)</strain>
    </source>
</reference>
<dbReference type="GO" id="GO:0003677">
    <property type="term" value="F:DNA binding"/>
    <property type="evidence" value="ECO:0007669"/>
    <property type="project" value="UniProtKB-KW"/>
</dbReference>
<sequence length="636" mass="72572">MLRHVSSTVKQRAEMDSLNDLDDTDDESEDPCRTDGNASDSVTWRLNLTPNMITLETNIQTLAGLEKVLEQLRLNVNQENMEVNGRRHRKAVCSNEFEMKSFQNAMSTLLGLGMMVRMSKPDVFRQFNSIQLMQLMQQCVDAFLTCEGAFFIDSAQLLKDTQKVLTHADAATEYPIKTLLVLSICCMMIRHVGFHNHLPPAVSLGLMRNYYGQARVLLEDLFDCHHISVVHALFILSLFPRGHADFFSPSRTRSPLLQTALRMALAMNLHRIDVSGHAPGNVNEYRRRFSWMLLCADYFAESNAVGTTGWIAPTEWYVNFPDSLPGEHNASRIQAFSYFCRVVMIRKMHFFRSTYMISLRSTKALADGLDNYIFNTLLDDGYSHLRLDPNKISGWSKSDLECLLINSFHCNTSLIARLPFLPRDYLDSVQREAPERDRDIREIHQRLFHSTQSPPFIPFMHSNPSPSSSSSLSSSSTRVLMKNNPERTTHCILSCLEISNRYTLLLEALVSVDPSGCHQSPVYGLLMTALVYRIFIASNQDTDIARVSQINLIRTLRLVERCKSVYGDAVLYYLEQVIPRWVVVPLEEPNEALVFKATQIINGLKSRLNQDLMANFREKSEETQVSQESDIKPEKF</sequence>
<dbReference type="PANTHER" id="PTHR46910:SF3">
    <property type="entry name" value="HALOTOLERANCE PROTEIN 9-RELATED"/>
    <property type="match status" value="1"/>
</dbReference>
<feature type="coiled-coil region" evidence="5">
    <location>
        <begin position="55"/>
        <end position="82"/>
    </location>
</feature>
<evidence type="ECO:0000256" key="4">
    <source>
        <dbReference type="ARBA" id="ARBA00023242"/>
    </source>
</evidence>
<gene>
    <name evidence="8" type="ORF">PHYBLDRAFT_163867</name>
</gene>
<dbReference type="InParanoid" id="A0A162Y7D4"/>
<proteinExistence type="predicted"/>
<feature type="region of interest" description="Disordered" evidence="6">
    <location>
        <begin position="452"/>
        <end position="478"/>
    </location>
</feature>
<dbReference type="Proteomes" id="UP000077315">
    <property type="component" value="Unassembled WGS sequence"/>
</dbReference>
<keyword evidence="2" id="KW-0479">Metal-binding</keyword>
<feature type="domain" description="Xylanolytic transcriptional activator regulatory" evidence="7">
    <location>
        <begin position="173"/>
        <end position="299"/>
    </location>
</feature>
<dbReference type="InterPro" id="IPR007219">
    <property type="entry name" value="XnlR_reg_dom"/>
</dbReference>
<evidence type="ECO:0000313" key="9">
    <source>
        <dbReference type="Proteomes" id="UP000077315"/>
    </source>
</evidence>
<keyword evidence="5" id="KW-0175">Coiled coil</keyword>
<keyword evidence="3" id="KW-0238">DNA-binding</keyword>
<feature type="compositionally biased region" description="Acidic residues" evidence="6">
    <location>
        <begin position="17"/>
        <end position="29"/>
    </location>
</feature>
<dbReference type="GO" id="GO:0003700">
    <property type="term" value="F:DNA-binding transcription factor activity"/>
    <property type="evidence" value="ECO:0007669"/>
    <property type="project" value="InterPro"/>
</dbReference>
<dbReference type="Pfam" id="PF04082">
    <property type="entry name" value="Fungal_trans"/>
    <property type="match status" value="1"/>
</dbReference>
<feature type="compositionally biased region" description="Low complexity" evidence="6">
    <location>
        <begin position="462"/>
        <end position="476"/>
    </location>
</feature>
<comment type="subcellular location">
    <subcellularLocation>
        <location evidence="1">Nucleus</location>
    </subcellularLocation>
</comment>
<protein>
    <recommendedName>
        <fullName evidence="7">Xylanolytic transcriptional activator regulatory domain-containing protein</fullName>
    </recommendedName>
</protein>
<evidence type="ECO:0000256" key="6">
    <source>
        <dbReference type="SAM" id="MobiDB-lite"/>
    </source>
</evidence>
<evidence type="ECO:0000256" key="2">
    <source>
        <dbReference type="ARBA" id="ARBA00022723"/>
    </source>
</evidence>
<dbReference type="GeneID" id="28995791"/>
<feature type="compositionally biased region" description="Polar residues" evidence="6">
    <location>
        <begin position="1"/>
        <end position="10"/>
    </location>
</feature>
<name>A0A162Y7D4_PHYB8</name>
<dbReference type="GO" id="GO:0008270">
    <property type="term" value="F:zinc ion binding"/>
    <property type="evidence" value="ECO:0007669"/>
    <property type="project" value="InterPro"/>
</dbReference>
<organism evidence="8 9">
    <name type="scientific">Phycomyces blakesleeanus (strain ATCC 8743b / DSM 1359 / FGSC 10004 / NBRC 33097 / NRRL 1555)</name>
    <dbReference type="NCBI Taxonomy" id="763407"/>
    <lineage>
        <taxon>Eukaryota</taxon>
        <taxon>Fungi</taxon>
        <taxon>Fungi incertae sedis</taxon>
        <taxon>Mucoromycota</taxon>
        <taxon>Mucoromycotina</taxon>
        <taxon>Mucoromycetes</taxon>
        <taxon>Mucorales</taxon>
        <taxon>Phycomycetaceae</taxon>
        <taxon>Phycomyces</taxon>
    </lineage>
</organism>
<dbReference type="EMBL" id="KV440973">
    <property type="protein sequence ID" value="OAD78775.1"/>
    <property type="molecule type" value="Genomic_DNA"/>
</dbReference>
<dbReference type="GO" id="GO:0005634">
    <property type="term" value="C:nucleus"/>
    <property type="evidence" value="ECO:0007669"/>
    <property type="project" value="UniProtKB-SubCell"/>
</dbReference>
<evidence type="ECO:0000256" key="1">
    <source>
        <dbReference type="ARBA" id="ARBA00004123"/>
    </source>
</evidence>
<dbReference type="AlphaFoldDB" id="A0A162Y7D4"/>
<dbReference type="RefSeq" id="XP_018296815.1">
    <property type="nucleotide sequence ID" value="XM_018434885.1"/>
</dbReference>
<dbReference type="OrthoDB" id="2283488at2759"/>
<dbReference type="STRING" id="763407.A0A162Y7D4"/>
<accession>A0A162Y7D4</accession>
<keyword evidence="9" id="KW-1185">Reference proteome</keyword>
<dbReference type="VEuPathDB" id="FungiDB:PHYBLDRAFT_163867"/>
<evidence type="ECO:0000259" key="7">
    <source>
        <dbReference type="Pfam" id="PF04082"/>
    </source>
</evidence>
<dbReference type="GO" id="GO:0006351">
    <property type="term" value="P:DNA-templated transcription"/>
    <property type="evidence" value="ECO:0007669"/>
    <property type="project" value="InterPro"/>
</dbReference>